<organism evidence="1 2">
    <name type="scientific">Methylobacterium persicinum</name>
    <dbReference type="NCBI Taxonomy" id="374426"/>
    <lineage>
        <taxon>Bacteria</taxon>
        <taxon>Pseudomonadati</taxon>
        <taxon>Pseudomonadota</taxon>
        <taxon>Alphaproteobacteria</taxon>
        <taxon>Hyphomicrobiales</taxon>
        <taxon>Methylobacteriaceae</taxon>
        <taxon>Methylobacterium</taxon>
    </lineage>
</organism>
<comment type="caution">
    <text evidence="1">The sequence shown here is derived from an EMBL/GenBank/DDBJ whole genome shotgun (WGS) entry which is preliminary data.</text>
</comment>
<dbReference type="Proteomes" id="UP001236369">
    <property type="component" value="Unassembled WGS sequence"/>
</dbReference>
<evidence type="ECO:0000313" key="1">
    <source>
        <dbReference type="EMBL" id="MDQ0441178.1"/>
    </source>
</evidence>
<protein>
    <submittedName>
        <fullName evidence="1">Uncharacterized protein</fullName>
    </submittedName>
</protein>
<keyword evidence="2" id="KW-1185">Reference proteome</keyword>
<dbReference type="SUPFAM" id="SSF55785">
    <property type="entry name" value="PYP-like sensor domain (PAS domain)"/>
    <property type="match status" value="1"/>
</dbReference>
<gene>
    <name evidence="1" type="ORF">QO016_000655</name>
</gene>
<proteinExistence type="predicted"/>
<dbReference type="RefSeq" id="WP_238253057.1">
    <property type="nucleotide sequence ID" value="NZ_BPQX01000069.1"/>
</dbReference>
<reference evidence="1 2" key="1">
    <citation type="submission" date="2023-07" db="EMBL/GenBank/DDBJ databases">
        <title>Genomic Encyclopedia of Type Strains, Phase IV (KMG-IV): sequencing the most valuable type-strain genomes for metagenomic binning, comparative biology and taxonomic classification.</title>
        <authorList>
            <person name="Goeker M."/>
        </authorList>
    </citation>
    <scope>NUCLEOTIDE SEQUENCE [LARGE SCALE GENOMIC DNA]</scope>
    <source>
        <strain evidence="1 2">DSM 19562</strain>
    </source>
</reference>
<name>A0ABU0HHA1_9HYPH</name>
<accession>A0ABU0HHA1</accession>
<evidence type="ECO:0000313" key="2">
    <source>
        <dbReference type="Proteomes" id="UP001236369"/>
    </source>
</evidence>
<dbReference type="InterPro" id="IPR035965">
    <property type="entry name" value="PAS-like_dom_sf"/>
</dbReference>
<dbReference type="EMBL" id="JAUSVV010000001">
    <property type="protein sequence ID" value="MDQ0441178.1"/>
    <property type="molecule type" value="Genomic_DNA"/>
</dbReference>
<sequence>MGSRLASPPSALAAAGIVGQWEIDGAAETGTLDRAGARYVFDDENLAGVAVPLARTFAMVHEDDRQAATNHCRERMRSGGSSLMEFRAILPRVGLRRIQARGLFAWSEDGRIIGRGVFIDITSDDALSAEATCIASPRPVSAAEPVDPLMEAAERSIEVRTALGRSGHGALRLAADLLLWEINTAMAARHTVSDKAVPGLTKAIPGISKPLR</sequence>
<dbReference type="Gene3D" id="3.30.450.20">
    <property type="entry name" value="PAS domain"/>
    <property type="match status" value="1"/>
</dbReference>